<evidence type="ECO:0000256" key="3">
    <source>
        <dbReference type="ARBA" id="ARBA00022741"/>
    </source>
</evidence>
<evidence type="ECO:0000256" key="6">
    <source>
        <dbReference type="ARBA" id="ARBA00023267"/>
    </source>
</evidence>
<dbReference type="FunFam" id="3.30.1490.20:FF:000003">
    <property type="entry name" value="acetyl-CoA carboxylase isoform X1"/>
    <property type="match status" value="1"/>
</dbReference>
<evidence type="ECO:0000256" key="1">
    <source>
        <dbReference type="ARBA" id="ARBA00001953"/>
    </source>
</evidence>
<keyword evidence="6" id="KW-0092">Biotin</keyword>
<dbReference type="Gene3D" id="2.40.50.100">
    <property type="match status" value="1"/>
</dbReference>
<evidence type="ECO:0000259" key="9">
    <source>
        <dbReference type="PROSITE" id="PS50975"/>
    </source>
</evidence>
<feature type="domain" description="Lipoyl-binding" evidence="8">
    <location>
        <begin position="562"/>
        <end position="637"/>
    </location>
</feature>
<evidence type="ECO:0000256" key="7">
    <source>
        <dbReference type="PROSITE-ProRule" id="PRU00409"/>
    </source>
</evidence>
<dbReference type="GO" id="GO:0005524">
    <property type="term" value="F:ATP binding"/>
    <property type="evidence" value="ECO:0007669"/>
    <property type="project" value="UniProtKB-UniRule"/>
</dbReference>
<dbReference type="FunFam" id="3.30.470.20:FF:000028">
    <property type="entry name" value="Methylcrotonoyl-CoA carboxylase subunit alpha, mitochondrial"/>
    <property type="match status" value="1"/>
</dbReference>
<evidence type="ECO:0000259" key="8">
    <source>
        <dbReference type="PROSITE" id="PS50968"/>
    </source>
</evidence>
<dbReference type="GO" id="GO:0046872">
    <property type="term" value="F:metal ion binding"/>
    <property type="evidence" value="ECO:0007669"/>
    <property type="project" value="InterPro"/>
</dbReference>
<dbReference type="Proteomes" id="UP000028680">
    <property type="component" value="Chromosome"/>
</dbReference>
<dbReference type="InterPro" id="IPR011764">
    <property type="entry name" value="Biotin_carboxylation_dom"/>
</dbReference>
<dbReference type="SMART" id="SM00878">
    <property type="entry name" value="Biotin_carb_C"/>
    <property type="match status" value="1"/>
</dbReference>
<proteinExistence type="predicted"/>
<dbReference type="AlphaFoldDB" id="A0AAN0VID2"/>
<dbReference type="SUPFAM" id="SSF52440">
    <property type="entry name" value="PreATP-grasp domain"/>
    <property type="match status" value="1"/>
</dbReference>
<accession>A0AAN0VID2</accession>
<sequence>MIQKLLIANRGEIACRIARSAREMGIATLAIASEADEEALHVQSCDEAVYLGGHSPAESYLRSDAIIAAAQEHGADAIHPGYGFLSEDPDFAQAVQEAGLIWVGPPAAAIRAMGLKDAAKALMQKAGVPIVPGYHGETQSLERLQQAAAEIGYPVLIKAVAGGGGKGMRRVDRPEEFAAHLASAQSEAQGAFGNARVLIEKFIANPRHIEIQVFGDGQKAVHLYERDCSLQRRHQKVIEEAPAPHMPNAVRDAMGRAAVRAAQAIGYASAGTVEFIVDGSDALNEDSFYFMEMNTRLQVEHPVTEEILGIDLVAWQLQVAAGGLLPLKQDEIHAQGHSIEARLYAEDSAQGFLPSIGQLHHLNFGPGLRVETGVAQGGQVTPYYDPMIAKLIATGPDRASALRLLLRGLKLTQIAGLKTNRDFLIALLQHEDFVAGSFDTGLIARDMEGLTRAPVPAPEDWARAALCAMGLLDTGRDRQGDAGFTLFTPLRQSLALRYQDELQTVHVSLRPGGQTVVDVAGEIFELGPRTLSQRPAVLAAGKAYLFGEQTLVFDVIDPLERTATVQSDGAITAPMPGLVKQVFVRAGQEVAAGDPIVVLEAMKMQHTLCADHAGRVENLTARQDQQVDAGVVLAVIEAAQEDA</sequence>
<dbReference type="InterPro" id="IPR005479">
    <property type="entry name" value="CPAse_ATP-bd"/>
</dbReference>
<dbReference type="CDD" id="cd06850">
    <property type="entry name" value="biotinyl_domain"/>
    <property type="match status" value="1"/>
</dbReference>
<dbReference type="Pfam" id="PF00289">
    <property type="entry name" value="Biotin_carb_N"/>
    <property type="match status" value="1"/>
</dbReference>
<evidence type="ECO:0000256" key="4">
    <source>
        <dbReference type="ARBA" id="ARBA00022840"/>
    </source>
</evidence>
<dbReference type="PROSITE" id="PS50968">
    <property type="entry name" value="BIOTINYL_LIPOYL"/>
    <property type="match status" value="1"/>
</dbReference>
<keyword evidence="2 11" id="KW-0436">Ligase</keyword>
<comment type="cofactor">
    <cofactor evidence="1">
        <name>biotin</name>
        <dbReference type="ChEBI" id="CHEBI:57586"/>
    </cofactor>
</comment>
<evidence type="ECO:0000256" key="2">
    <source>
        <dbReference type="ARBA" id="ARBA00022598"/>
    </source>
</evidence>
<dbReference type="SUPFAM" id="SSF51246">
    <property type="entry name" value="Rudiment single hybrid motif"/>
    <property type="match status" value="1"/>
</dbReference>
<dbReference type="InterPro" id="IPR016185">
    <property type="entry name" value="PreATP-grasp_dom_sf"/>
</dbReference>
<dbReference type="InterPro" id="IPR005482">
    <property type="entry name" value="Biotin_COase_C"/>
</dbReference>
<feature type="domain" description="ATP-grasp" evidence="9">
    <location>
        <begin position="120"/>
        <end position="321"/>
    </location>
</feature>
<dbReference type="SUPFAM" id="SSF56059">
    <property type="entry name" value="Glutathione synthetase ATP-binding domain-like"/>
    <property type="match status" value="1"/>
</dbReference>
<dbReference type="PROSITE" id="PS50975">
    <property type="entry name" value="ATP_GRASP"/>
    <property type="match status" value="1"/>
</dbReference>
<dbReference type="GO" id="GO:0004485">
    <property type="term" value="F:methylcrotonoyl-CoA carboxylase activity"/>
    <property type="evidence" value="ECO:0007669"/>
    <property type="project" value="UniProtKB-EC"/>
</dbReference>
<dbReference type="InterPro" id="IPR000089">
    <property type="entry name" value="Biotin_lipoyl"/>
</dbReference>
<keyword evidence="3 7" id="KW-0547">Nucleotide-binding</keyword>
<dbReference type="SUPFAM" id="SSF51230">
    <property type="entry name" value="Single hybrid motif"/>
    <property type="match status" value="1"/>
</dbReference>
<dbReference type="Gene3D" id="3.30.470.20">
    <property type="entry name" value="ATP-grasp fold, B domain"/>
    <property type="match status" value="1"/>
</dbReference>
<dbReference type="PANTHER" id="PTHR18866:SF33">
    <property type="entry name" value="METHYLCROTONOYL-COA CARBOXYLASE SUBUNIT ALPHA, MITOCHONDRIAL-RELATED"/>
    <property type="match status" value="1"/>
</dbReference>
<name>A0AAN0VID2_9RHOB</name>
<dbReference type="KEGG" id="ptp:RCA23_c13490"/>
<dbReference type="PROSITE" id="PS50979">
    <property type="entry name" value="BC"/>
    <property type="match status" value="1"/>
</dbReference>
<dbReference type="PANTHER" id="PTHR18866">
    <property type="entry name" value="CARBOXYLASE:PYRUVATE/ACETYL-COA/PROPIONYL-COA CARBOXYLASE"/>
    <property type="match status" value="1"/>
</dbReference>
<dbReference type="Pfam" id="PF02785">
    <property type="entry name" value="Biotin_carb_C"/>
    <property type="match status" value="1"/>
</dbReference>
<organism evidence="11 12">
    <name type="scientific">Planktomarina temperata RCA23</name>
    <dbReference type="NCBI Taxonomy" id="666509"/>
    <lineage>
        <taxon>Bacteria</taxon>
        <taxon>Pseudomonadati</taxon>
        <taxon>Pseudomonadota</taxon>
        <taxon>Alphaproteobacteria</taxon>
        <taxon>Rhodobacterales</taxon>
        <taxon>Paracoccaceae</taxon>
        <taxon>Planktomarina</taxon>
    </lineage>
</organism>
<evidence type="ECO:0000259" key="10">
    <source>
        <dbReference type="PROSITE" id="PS50979"/>
    </source>
</evidence>
<keyword evidence="4 7" id="KW-0067">ATP-binding</keyword>
<dbReference type="PROSITE" id="PS00867">
    <property type="entry name" value="CPSASE_2"/>
    <property type="match status" value="1"/>
</dbReference>
<dbReference type="RefSeq" id="WP_044049686.1">
    <property type="nucleotide sequence ID" value="NZ_CP003984.1"/>
</dbReference>
<dbReference type="Pfam" id="PF00364">
    <property type="entry name" value="Biotin_lipoyl"/>
    <property type="match status" value="1"/>
</dbReference>
<dbReference type="InterPro" id="IPR005481">
    <property type="entry name" value="BC-like_N"/>
</dbReference>
<evidence type="ECO:0000313" key="12">
    <source>
        <dbReference type="Proteomes" id="UP000028680"/>
    </source>
</evidence>
<dbReference type="InterPro" id="IPR050856">
    <property type="entry name" value="Biotin_carboxylase_complex"/>
</dbReference>
<protein>
    <submittedName>
        <fullName evidence="11">Methylcrotonoyl-CoA carboxylase alpha subunit MccA</fullName>
        <ecNumber evidence="11">6.4.1.4</ecNumber>
    </submittedName>
</protein>
<evidence type="ECO:0000313" key="11">
    <source>
        <dbReference type="EMBL" id="AII86892.1"/>
    </source>
</evidence>
<dbReference type="InterPro" id="IPR011054">
    <property type="entry name" value="Rudment_hybrid_motif"/>
</dbReference>
<dbReference type="FunFam" id="3.40.50.20:FF:000010">
    <property type="entry name" value="Propionyl-CoA carboxylase subunit alpha"/>
    <property type="match status" value="1"/>
</dbReference>
<reference evidence="11 12" key="1">
    <citation type="journal article" date="2014" name="ISME J.">
        <title>Adaptation of an abundant Roseobacter RCA organism to pelagic systems revealed by genomic and transcriptomic analyses.</title>
        <authorList>
            <person name="Voget S."/>
            <person name="Wemheuer B."/>
            <person name="Brinkhoff T."/>
            <person name="Vollmers J."/>
            <person name="Dietrich S."/>
            <person name="Giebel H.A."/>
            <person name="Beardsley C."/>
            <person name="Sardemann C."/>
            <person name="Bakenhus I."/>
            <person name="Billerbeck S."/>
            <person name="Daniel R."/>
            <person name="Simon M."/>
        </authorList>
    </citation>
    <scope>NUCLEOTIDE SEQUENCE [LARGE SCALE GENOMIC DNA]</scope>
    <source>
        <strain evidence="11 12">RCA23</strain>
    </source>
</reference>
<dbReference type="PROSITE" id="PS00188">
    <property type="entry name" value="BIOTIN"/>
    <property type="match status" value="1"/>
</dbReference>
<keyword evidence="5" id="KW-0809">Transit peptide</keyword>
<dbReference type="EMBL" id="CP003984">
    <property type="protein sequence ID" value="AII86892.1"/>
    <property type="molecule type" value="Genomic_DNA"/>
</dbReference>
<dbReference type="EC" id="6.4.1.4" evidence="11"/>
<dbReference type="InterPro" id="IPR011053">
    <property type="entry name" value="Single_hybrid_motif"/>
</dbReference>
<dbReference type="FunFam" id="2.40.50.100:FF:000003">
    <property type="entry name" value="Acetyl-CoA carboxylase biotin carboxyl carrier protein"/>
    <property type="match status" value="1"/>
</dbReference>
<dbReference type="InterPro" id="IPR001882">
    <property type="entry name" value="Biotin_BS"/>
</dbReference>
<dbReference type="Pfam" id="PF02786">
    <property type="entry name" value="CPSase_L_D2"/>
    <property type="match status" value="1"/>
</dbReference>
<keyword evidence="12" id="KW-1185">Reference proteome</keyword>
<evidence type="ECO:0000256" key="5">
    <source>
        <dbReference type="ARBA" id="ARBA00022946"/>
    </source>
</evidence>
<gene>
    <name evidence="11" type="primary">mccA</name>
    <name evidence="11" type="ORF">RCA23_c13490</name>
</gene>
<feature type="domain" description="Biotin carboxylation" evidence="10">
    <location>
        <begin position="1"/>
        <end position="448"/>
    </location>
</feature>
<dbReference type="InterPro" id="IPR011761">
    <property type="entry name" value="ATP-grasp"/>
</dbReference>